<keyword evidence="2" id="KW-1185">Reference proteome</keyword>
<proteinExistence type="predicted"/>
<protein>
    <submittedName>
        <fullName evidence="1">Uncharacterized protein</fullName>
    </submittedName>
</protein>
<evidence type="ECO:0000313" key="2">
    <source>
        <dbReference type="Proteomes" id="UP001570071"/>
    </source>
</evidence>
<dbReference type="EMBL" id="JBFSSG010000153">
    <property type="protein sequence ID" value="MEZ8724620.1"/>
    <property type="molecule type" value="Genomic_DNA"/>
</dbReference>
<sequence length="182" mass="20991">MNVCTHFPKSSLTKKAQFAYGVGEEQREVLIDKVIVDYIEEHCSPLLNPKRTIELILLENVHFIEHARQKTQKKDALEDYVVNAISASLMNVTPVSYDANQVVDVKFDNLVFQCGKLVSKTIKIPQFILCMMREQDVIQIVEDEVINIEAKNFDFALFVDYIRGVLFSTLFEHKVEADNWVH</sequence>
<organism evidence="1 2">
    <name type="scientific">Vibrio pomeroyi</name>
    <dbReference type="NCBI Taxonomy" id="198832"/>
    <lineage>
        <taxon>Bacteria</taxon>
        <taxon>Pseudomonadati</taxon>
        <taxon>Pseudomonadota</taxon>
        <taxon>Gammaproteobacteria</taxon>
        <taxon>Vibrionales</taxon>
        <taxon>Vibrionaceae</taxon>
        <taxon>Vibrio</taxon>
    </lineage>
</organism>
<evidence type="ECO:0000313" key="1">
    <source>
        <dbReference type="EMBL" id="MEZ8724620.1"/>
    </source>
</evidence>
<dbReference type="Proteomes" id="UP001570071">
    <property type="component" value="Unassembled WGS sequence"/>
</dbReference>
<dbReference type="RefSeq" id="WP_017631304.1">
    <property type="nucleotide sequence ID" value="NZ_JBFSSG010000153.1"/>
</dbReference>
<name>A0ABV4N575_9VIBR</name>
<gene>
    <name evidence="1" type="ORF">AB6D66_26565</name>
</gene>
<accession>A0ABV4N575</accession>
<comment type="caution">
    <text evidence="1">The sequence shown here is derived from an EMBL/GenBank/DDBJ whole genome shotgun (WGS) entry which is preliminary data.</text>
</comment>
<reference evidence="1 2" key="1">
    <citation type="journal article" date="2024" name="ISME J.">
        <title>Tailless and filamentous prophages are predominant in marine Vibrio.</title>
        <authorList>
            <person name="Steensen K."/>
            <person name="Seneca J."/>
            <person name="Bartlau N."/>
            <person name="Yu X.A."/>
            <person name="Hussain F.A."/>
            <person name="Polz M.F."/>
        </authorList>
    </citation>
    <scope>NUCLEOTIDE SEQUENCE [LARGE SCALE GENOMIC DNA]</scope>
    <source>
        <strain evidence="1 2">10N.239.312.F12</strain>
    </source>
</reference>